<dbReference type="EMBL" id="JBBJCI010000023">
    <property type="protein sequence ID" value="KAK7254665.1"/>
    <property type="molecule type" value="Genomic_DNA"/>
</dbReference>
<feature type="compositionally biased region" description="Basic residues" evidence="1">
    <location>
        <begin position="99"/>
        <end position="111"/>
    </location>
</feature>
<dbReference type="InterPro" id="IPR003347">
    <property type="entry name" value="JmjC_dom"/>
</dbReference>
<evidence type="ECO:0000313" key="3">
    <source>
        <dbReference type="EMBL" id="KAK7254665.1"/>
    </source>
</evidence>
<feature type="compositionally biased region" description="Low complexity" evidence="1">
    <location>
        <begin position="44"/>
        <end position="62"/>
    </location>
</feature>
<reference evidence="3 4" key="1">
    <citation type="submission" date="2024-03" db="EMBL/GenBank/DDBJ databases">
        <title>Aureococcus anophagefferens CCMP1851 and Kratosvirus quantuckense: Draft genome of a second virus-susceptible host strain in the model system.</title>
        <authorList>
            <person name="Chase E."/>
            <person name="Truchon A.R."/>
            <person name="Schepens W."/>
            <person name="Wilhelm S.W."/>
        </authorList>
    </citation>
    <scope>NUCLEOTIDE SEQUENCE [LARGE SCALE GENOMIC DNA]</scope>
    <source>
        <strain evidence="3 4">CCMP1851</strain>
    </source>
</reference>
<dbReference type="Proteomes" id="UP001363151">
    <property type="component" value="Unassembled WGS sequence"/>
</dbReference>
<proteinExistence type="predicted"/>
<name>A0ABR1GFJ3_AURAN</name>
<evidence type="ECO:0000313" key="4">
    <source>
        <dbReference type="Proteomes" id="UP001363151"/>
    </source>
</evidence>
<feature type="region of interest" description="Disordered" evidence="1">
    <location>
        <begin position="44"/>
        <end position="126"/>
    </location>
</feature>
<protein>
    <submittedName>
        <fullName evidence="3">H3-K4 specific histone demethylase</fullName>
    </submittedName>
</protein>
<evidence type="ECO:0000256" key="1">
    <source>
        <dbReference type="SAM" id="MobiDB-lite"/>
    </source>
</evidence>
<dbReference type="SUPFAM" id="SSF51197">
    <property type="entry name" value="Clavaminate synthase-like"/>
    <property type="match status" value="1"/>
</dbReference>
<evidence type="ECO:0000259" key="2">
    <source>
        <dbReference type="Pfam" id="PF08007"/>
    </source>
</evidence>
<gene>
    <name evidence="3" type="ORF">SO694_00010349</name>
</gene>
<dbReference type="Pfam" id="PF08007">
    <property type="entry name" value="JmjC_2"/>
    <property type="match status" value="1"/>
</dbReference>
<sequence length="240" mass="25083">MALLQDAMETRDAVALAHAWACAAPGDDAERLGDALSSRCSAASTARPRATSALARRSGCARSTRRRTTTAATAAARRSSTTARARGFARARAAARAPGARRARRGARRGARAAAAGRARGRGGRGAALRGAARAAPARGAVEAAAALGRARAGRLLASPREPARRLAALFATVDGLERDAAATEAYVAARADAHYGDHCVFVVQLRGRKRWRLYGPALECPTLHEATLPPPPELLRRGR</sequence>
<keyword evidence="4" id="KW-1185">Reference proteome</keyword>
<feature type="compositionally biased region" description="Low complexity" evidence="1">
    <location>
        <begin position="69"/>
        <end position="98"/>
    </location>
</feature>
<comment type="caution">
    <text evidence="3">The sequence shown here is derived from an EMBL/GenBank/DDBJ whole genome shotgun (WGS) entry which is preliminary data.</text>
</comment>
<organism evidence="3 4">
    <name type="scientific">Aureococcus anophagefferens</name>
    <name type="common">Harmful bloom alga</name>
    <dbReference type="NCBI Taxonomy" id="44056"/>
    <lineage>
        <taxon>Eukaryota</taxon>
        <taxon>Sar</taxon>
        <taxon>Stramenopiles</taxon>
        <taxon>Ochrophyta</taxon>
        <taxon>Pelagophyceae</taxon>
        <taxon>Pelagomonadales</taxon>
        <taxon>Pelagomonadaceae</taxon>
        <taxon>Aureococcus</taxon>
    </lineage>
</organism>
<accession>A0ABR1GFJ3</accession>
<dbReference type="Gene3D" id="2.60.120.650">
    <property type="entry name" value="Cupin"/>
    <property type="match status" value="1"/>
</dbReference>
<feature type="domain" description="JmjC" evidence="2">
    <location>
        <begin position="184"/>
        <end position="218"/>
    </location>
</feature>